<evidence type="ECO:0000313" key="1">
    <source>
        <dbReference type="EMBL" id="KAH9506768.1"/>
    </source>
</evidence>
<dbReference type="Proteomes" id="UP000790347">
    <property type="component" value="Unassembled WGS sequence"/>
</dbReference>
<protein>
    <submittedName>
        <fullName evidence="1">Uncharacterized protein</fullName>
    </submittedName>
</protein>
<sequence>MYFGHISITLLQSSPPSFCYDHHRKSSSLISLYFGVSRLFYDCIDFWNGPLPILFLLQIKY</sequence>
<organism evidence="1 2">
    <name type="scientific">Dermatophagoides farinae</name>
    <name type="common">American house dust mite</name>
    <dbReference type="NCBI Taxonomy" id="6954"/>
    <lineage>
        <taxon>Eukaryota</taxon>
        <taxon>Metazoa</taxon>
        <taxon>Ecdysozoa</taxon>
        <taxon>Arthropoda</taxon>
        <taxon>Chelicerata</taxon>
        <taxon>Arachnida</taxon>
        <taxon>Acari</taxon>
        <taxon>Acariformes</taxon>
        <taxon>Sarcoptiformes</taxon>
        <taxon>Astigmata</taxon>
        <taxon>Psoroptidia</taxon>
        <taxon>Analgoidea</taxon>
        <taxon>Pyroglyphidae</taxon>
        <taxon>Dermatophagoidinae</taxon>
        <taxon>Dermatophagoides</taxon>
    </lineage>
</organism>
<reference evidence="1" key="2">
    <citation type="journal article" date="2022" name="Res Sq">
        <title>Comparative Genomics Reveals Insights into the Divergent Evolution of Astigmatic Mites and Household Pest Adaptations.</title>
        <authorList>
            <person name="Xiong Q."/>
            <person name="Wan A.T.-Y."/>
            <person name="Liu X.-Y."/>
            <person name="Fung C.S.-H."/>
            <person name="Xiao X."/>
            <person name="Malainual N."/>
            <person name="Hou J."/>
            <person name="Wang L."/>
            <person name="Wang M."/>
            <person name="Yang K."/>
            <person name="Cui Y."/>
            <person name="Leung E."/>
            <person name="Nong W."/>
            <person name="Shin S.-K."/>
            <person name="Au S."/>
            <person name="Jeong K.Y."/>
            <person name="Chew F.T."/>
            <person name="Hui J."/>
            <person name="Leung T.F."/>
            <person name="Tungtrongchitr A."/>
            <person name="Zhong N."/>
            <person name="Liu Z."/>
            <person name="Tsui S."/>
        </authorList>
    </citation>
    <scope>NUCLEOTIDE SEQUENCE</scope>
    <source>
        <strain evidence="1">Derf</strain>
        <tissue evidence="1">Whole organism</tissue>
    </source>
</reference>
<proteinExistence type="predicted"/>
<dbReference type="AlphaFoldDB" id="A0A922L0H9"/>
<comment type="caution">
    <text evidence="1">The sequence shown here is derived from an EMBL/GenBank/DDBJ whole genome shotgun (WGS) entry which is preliminary data.</text>
</comment>
<gene>
    <name evidence="1" type="ORF">DERF_011485</name>
</gene>
<name>A0A922L0H9_DERFA</name>
<dbReference type="EMBL" id="ASGP02000005">
    <property type="protein sequence ID" value="KAH9506768.1"/>
    <property type="molecule type" value="Genomic_DNA"/>
</dbReference>
<accession>A0A922L0H9</accession>
<keyword evidence="2" id="KW-1185">Reference proteome</keyword>
<reference evidence="1" key="1">
    <citation type="submission" date="2013-05" db="EMBL/GenBank/DDBJ databases">
        <authorList>
            <person name="Yim A.K.Y."/>
            <person name="Chan T.F."/>
            <person name="Ji K.M."/>
            <person name="Liu X.Y."/>
            <person name="Zhou J.W."/>
            <person name="Li R.Q."/>
            <person name="Yang K.Y."/>
            <person name="Li J."/>
            <person name="Li M."/>
            <person name="Law P.T.W."/>
            <person name="Wu Y.L."/>
            <person name="Cai Z.L."/>
            <person name="Qin H."/>
            <person name="Bao Y."/>
            <person name="Leung R.K.K."/>
            <person name="Ng P.K.S."/>
            <person name="Zou J."/>
            <person name="Zhong X.J."/>
            <person name="Ran P.X."/>
            <person name="Zhong N.S."/>
            <person name="Liu Z.G."/>
            <person name="Tsui S.K.W."/>
        </authorList>
    </citation>
    <scope>NUCLEOTIDE SEQUENCE</scope>
    <source>
        <strain evidence="1">Derf</strain>
        <tissue evidence="1">Whole organism</tissue>
    </source>
</reference>
<evidence type="ECO:0000313" key="2">
    <source>
        <dbReference type="Proteomes" id="UP000790347"/>
    </source>
</evidence>